<dbReference type="AlphaFoldDB" id="A0A1G7W3T0"/>
<reference evidence="2" key="1">
    <citation type="submission" date="2016-10" db="EMBL/GenBank/DDBJ databases">
        <authorList>
            <person name="Varghese N."/>
            <person name="Submissions S."/>
        </authorList>
    </citation>
    <scope>NUCLEOTIDE SEQUENCE [LARGE SCALE GENOMIC DNA]</scope>
    <source>
        <strain evidence="2">BP1-148</strain>
    </source>
</reference>
<dbReference type="EMBL" id="FNCQ01000007">
    <property type="protein sequence ID" value="SDG66636.1"/>
    <property type="molecule type" value="Genomic_DNA"/>
</dbReference>
<organism evidence="1 2">
    <name type="scientific">Prevotella communis</name>
    <dbReference type="NCBI Taxonomy" id="2913614"/>
    <lineage>
        <taxon>Bacteria</taxon>
        <taxon>Pseudomonadati</taxon>
        <taxon>Bacteroidota</taxon>
        <taxon>Bacteroidia</taxon>
        <taxon>Bacteroidales</taxon>
        <taxon>Prevotellaceae</taxon>
        <taxon>Prevotella</taxon>
    </lineage>
</organism>
<dbReference type="Proteomes" id="UP000198779">
    <property type="component" value="Unassembled WGS sequence"/>
</dbReference>
<gene>
    <name evidence="1" type="ORF">SAMN04487901_10746</name>
</gene>
<accession>A0A1G7W3T0</accession>
<evidence type="ECO:0000313" key="2">
    <source>
        <dbReference type="Proteomes" id="UP000198779"/>
    </source>
</evidence>
<proteinExistence type="predicted"/>
<sequence length="41" mass="4610">MALLKESDQIANLRDAEVFFPFNKLHLSAAIFFVALPTECV</sequence>
<keyword evidence="2" id="KW-1185">Reference proteome</keyword>
<evidence type="ECO:0000313" key="1">
    <source>
        <dbReference type="EMBL" id="SDG66636.1"/>
    </source>
</evidence>
<dbReference type="STRING" id="645274.SAMN04487901_10746"/>
<protein>
    <submittedName>
        <fullName evidence="1">Uncharacterized protein</fullName>
    </submittedName>
</protein>
<name>A0A1G7W3T0_9BACT</name>